<keyword evidence="4" id="KW-1185">Reference proteome</keyword>
<dbReference type="OrthoDB" id="7867220at2"/>
<dbReference type="RefSeq" id="WP_115516725.1">
    <property type="nucleotide sequence ID" value="NZ_QRGO01000001.1"/>
</dbReference>
<protein>
    <submittedName>
        <fullName evidence="3">4-oxalocrotonate tautomerase</fullName>
    </submittedName>
</protein>
<evidence type="ECO:0000313" key="4">
    <source>
        <dbReference type="Proteomes" id="UP000263993"/>
    </source>
</evidence>
<comment type="caution">
    <text evidence="3">The sequence shown here is derived from an EMBL/GenBank/DDBJ whole genome shotgun (WGS) entry which is preliminary data.</text>
</comment>
<dbReference type="Gene3D" id="3.30.429.10">
    <property type="entry name" value="Macrophage Migration Inhibitory Factor"/>
    <property type="match status" value="1"/>
</dbReference>
<dbReference type="Pfam" id="PF01361">
    <property type="entry name" value="Tautomerase"/>
    <property type="match status" value="1"/>
</dbReference>
<evidence type="ECO:0000256" key="1">
    <source>
        <dbReference type="ARBA" id="ARBA00023235"/>
    </source>
</evidence>
<name>A0A371BAR1_9BRAD</name>
<sequence length="77" mass="8547">MPFVQVQHLAGAFSREQQTALIRDITEAFVRVSGERIRPNVLITVSEIESGLWATGGVPLTIEEVKKRQAERQASQA</sequence>
<keyword evidence="1" id="KW-0413">Isomerase</keyword>
<dbReference type="EMBL" id="QRGO01000001">
    <property type="protein sequence ID" value="RDV04699.1"/>
    <property type="molecule type" value="Genomic_DNA"/>
</dbReference>
<reference evidence="4" key="1">
    <citation type="submission" date="2018-08" db="EMBL/GenBank/DDBJ databases">
        <authorList>
            <person name="Kim S.-J."/>
            <person name="Jung G.-Y."/>
        </authorList>
    </citation>
    <scope>NUCLEOTIDE SEQUENCE [LARGE SCALE GENOMIC DNA]</scope>
    <source>
        <strain evidence="4">GY_H</strain>
    </source>
</reference>
<proteinExistence type="predicted"/>
<accession>A0A371BAR1</accession>
<dbReference type="GO" id="GO:0016853">
    <property type="term" value="F:isomerase activity"/>
    <property type="evidence" value="ECO:0007669"/>
    <property type="project" value="UniProtKB-KW"/>
</dbReference>
<feature type="domain" description="4-oxalocrotonate tautomerase-like" evidence="2">
    <location>
        <begin position="2"/>
        <end position="60"/>
    </location>
</feature>
<dbReference type="SUPFAM" id="SSF55331">
    <property type="entry name" value="Tautomerase/MIF"/>
    <property type="match status" value="1"/>
</dbReference>
<dbReference type="InterPro" id="IPR004370">
    <property type="entry name" value="4-OT-like_dom"/>
</dbReference>
<dbReference type="Proteomes" id="UP000263993">
    <property type="component" value="Unassembled WGS sequence"/>
</dbReference>
<dbReference type="AlphaFoldDB" id="A0A371BAR1"/>
<gene>
    <name evidence="3" type="ORF">DXH78_09070</name>
</gene>
<organism evidence="3 4">
    <name type="scientific">Undibacter mobilis</name>
    <dbReference type="NCBI Taxonomy" id="2292256"/>
    <lineage>
        <taxon>Bacteria</taxon>
        <taxon>Pseudomonadati</taxon>
        <taxon>Pseudomonadota</taxon>
        <taxon>Alphaproteobacteria</taxon>
        <taxon>Hyphomicrobiales</taxon>
        <taxon>Nitrobacteraceae</taxon>
        <taxon>Undibacter</taxon>
    </lineage>
</organism>
<evidence type="ECO:0000259" key="2">
    <source>
        <dbReference type="Pfam" id="PF01361"/>
    </source>
</evidence>
<dbReference type="InterPro" id="IPR014347">
    <property type="entry name" value="Tautomerase/MIF_sf"/>
</dbReference>
<evidence type="ECO:0000313" key="3">
    <source>
        <dbReference type="EMBL" id="RDV04699.1"/>
    </source>
</evidence>